<organism evidence="4 5">
    <name type="scientific">Actinoplanes derwentensis</name>
    <dbReference type="NCBI Taxonomy" id="113562"/>
    <lineage>
        <taxon>Bacteria</taxon>
        <taxon>Bacillati</taxon>
        <taxon>Actinomycetota</taxon>
        <taxon>Actinomycetes</taxon>
        <taxon>Micromonosporales</taxon>
        <taxon>Micromonosporaceae</taxon>
        <taxon>Actinoplanes</taxon>
    </lineage>
</organism>
<feature type="domain" description="Histidine kinase/HSP90-like ATPase" evidence="3">
    <location>
        <begin position="62"/>
        <end position="150"/>
    </location>
</feature>
<evidence type="ECO:0000259" key="3">
    <source>
        <dbReference type="Pfam" id="PF13581"/>
    </source>
</evidence>
<dbReference type="STRING" id="113562.SAMN04489716_5887"/>
<dbReference type="PANTHER" id="PTHR35526">
    <property type="entry name" value="ANTI-SIGMA-F FACTOR RSBW-RELATED"/>
    <property type="match status" value="1"/>
</dbReference>
<feature type="chain" id="PRO_5039463320" evidence="2">
    <location>
        <begin position="22"/>
        <end position="161"/>
    </location>
</feature>
<dbReference type="InterPro" id="IPR036890">
    <property type="entry name" value="HATPase_C_sf"/>
</dbReference>
<protein>
    <submittedName>
        <fullName evidence="4">Anti-sigma regulatory factor (Ser/Thr protein kinase)</fullName>
    </submittedName>
</protein>
<keyword evidence="5" id="KW-1185">Reference proteome</keyword>
<dbReference type="Gene3D" id="3.30.565.10">
    <property type="entry name" value="Histidine kinase-like ATPase, C-terminal domain"/>
    <property type="match status" value="1"/>
</dbReference>
<accession>A0A1H2CIM4</accession>
<dbReference type="AlphaFoldDB" id="A0A1H2CIM4"/>
<sequence>MWLGHQLTMSPLQLLALPAHAGLLLSWELTSDQDLRRVRTDLHRLLAPNQDQDQDQDQAEHDEVVRSIGLVATELAGNALRHGLPPIVVRLLGTDDCYIIDVSDHDPQHGPELGGTPQQTRAGGRGLHIARSLAWQLSWFRTRDVKHVWASFRVPPAPPVT</sequence>
<keyword evidence="2" id="KW-0732">Signal</keyword>
<dbReference type="EMBL" id="LT629758">
    <property type="protein sequence ID" value="SDT70102.1"/>
    <property type="molecule type" value="Genomic_DNA"/>
</dbReference>
<feature type="signal peptide" evidence="2">
    <location>
        <begin position="1"/>
        <end position="21"/>
    </location>
</feature>
<dbReference type="InterPro" id="IPR050267">
    <property type="entry name" value="Anti-sigma-factor_SerPK"/>
</dbReference>
<dbReference type="InterPro" id="IPR003594">
    <property type="entry name" value="HATPase_dom"/>
</dbReference>
<evidence type="ECO:0000256" key="1">
    <source>
        <dbReference type="ARBA" id="ARBA00022527"/>
    </source>
</evidence>
<dbReference type="SUPFAM" id="SSF55874">
    <property type="entry name" value="ATPase domain of HSP90 chaperone/DNA topoisomerase II/histidine kinase"/>
    <property type="match status" value="1"/>
</dbReference>
<keyword evidence="4" id="KW-0808">Transferase</keyword>
<dbReference type="PANTHER" id="PTHR35526:SF3">
    <property type="entry name" value="ANTI-SIGMA-F FACTOR RSBW"/>
    <property type="match status" value="1"/>
</dbReference>
<proteinExistence type="predicted"/>
<evidence type="ECO:0000313" key="5">
    <source>
        <dbReference type="Proteomes" id="UP000198688"/>
    </source>
</evidence>
<name>A0A1H2CIM4_9ACTN</name>
<reference evidence="4 5" key="1">
    <citation type="submission" date="2016-10" db="EMBL/GenBank/DDBJ databases">
        <authorList>
            <person name="de Groot N.N."/>
        </authorList>
    </citation>
    <scope>NUCLEOTIDE SEQUENCE [LARGE SCALE GENOMIC DNA]</scope>
    <source>
        <strain evidence="4 5">DSM 43941</strain>
    </source>
</reference>
<dbReference type="Pfam" id="PF13581">
    <property type="entry name" value="HATPase_c_2"/>
    <property type="match status" value="1"/>
</dbReference>
<dbReference type="CDD" id="cd16936">
    <property type="entry name" value="HATPase_RsbW-like"/>
    <property type="match status" value="1"/>
</dbReference>
<keyword evidence="1" id="KW-0723">Serine/threonine-protein kinase</keyword>
<gene>
    <name evidence="4" type="ORF">SAMN04489716_5887</name>
</gene>
<keyword evidence="4" id="KW-0418">Kinase</keyword>
<dbReference type="Proteomes" id="UP000198688">
    <property type="component" value="Chromosome I"/>
</dbReference>
<evidence type="ECO:0000313" key="4">
    <source>
        <dbReference type="EMBL" id="SDT70102.1"/>
    </source>
</evidence>
<evidence type="ECO:0000256" key="2">
    <source>
        <dbReference type="SAM" id="SignalP"/>
    </source>
</evidence>
<dbReference type="GO" id="GO:0004674">
    <property type="term" value="F:protein serine/threonine kinase activity"/>
    <property type="evidence" value="ECO:0007669"/>
    <property type="project" value="UniProtKB-KW"/>
</dbReference>